<dbReference type="RefSeq" id="WP_120768197.1">
    <property type="nucleotide sequence ID" value="NZ_CP033169.1"/>
</dbReference>
<name>A0A3G2R1Z0_9FIRM</name>
<keyword evidence="3" id="KW-1185">Reference proteome</keyword>
<reference evidence="2 3" key="1">
    <citation type="submission" date="2018-10" db="EMBL/GenBank/DDBJ databases">
        <authorList>
            <person name="Zhang X."/>
        </authorList>
    </citation>
    <scope>NUCLEOTIDE SEQUENCE [LARGE SCALE GENOMIC DNA]</scope>
    <source>
        <strain evidence="2 3">SK-G1</strain>
    </source>
</reference>
<accession>A0A3G2R1Z0</accession>
<dbReference type="EMBL" id="CP033169">
    <property type="protein sequence ID" value="AYO29462.1"/>
    <property type="molecule type" value="Genomic_DNA"/>
</dbReference>
<evidence type="ECO:0000313" key="3">
    <source>
        <dbReference type="Proteomes" id="UP000280960"/>
    </source>
</evidence>
<dbReference type="KEGG" id="bacg:D2962_01520"/>
<organism evidence="2 3">
    <name type="scientific">Biomaibacter acetigenes</name>
    <dbReference type="NCBI Taxonomy" id="2316383"/>
    <lineage>
        <taxon>Bacteria</taxon>
        <taxon>Bacillati</taxon>
        <taxon>Bacillota</taxon>
        <taxon>Clostridia</taxon>
        <taxon>Thermosediminibacterales</taxon>
        <taxon>Tepidanaerobacteraceae</taxon>
        <taxon>Biomaibacter</taxon>
    </lineage>
</organism>
<gene>
    <name evidence="2" type="ORF">D2962_01520</name>
</gene>
<dbReference type="AlphaFoldDB" id="A0A3G2R1Z0"/>
<proteinExistence type="predicted"/>
<protein>
    <submittedName>
        <fullName evidence="2">Uncharacterized protein</fullName>
    </submittedName>
</protein>
<evidence type="ECO:0000313" key="2">
    <source>
        <dbReference type="EMBL" id="AYO29462.1"/>
    </source>
</evidence>
<feature type="chain" id="PRO_5018069631" evidence="1">
    <location>
        <begin position="27"/>
        <end position="260"/>
    </location>
</feature>
<sequence length="260" mass="29724">MYTSQIKKILVISLLVCMLAFNFVYAAVPDNINDSIVLVKNKEIKDIKQIMKLAVKPEQSELPLKILNKDDNIELKVFNQVLEKKKNVKTGAITEEGIATIISIYKNPYKDETSFKSDNHIGVLSEIGWLTDEGYDGSISVYGYAKFHYYRTTQNNEEFMAVDEYRGYYEIVDESVTVSNPQMLVFCDGSTLDGGRVSNERRSFNLVEGVTKSFVPPWKDEYVHISYMSGHACKVTLTCKMGTRTWNCTWEVQEGLQDVW</sequence>
<evidence type="ECO:0000256" key="1">
    <source>
        <dbReference type="SAM" id="SignalP"/>
    </source>
</evidence>
<dbReference type="Proteomes" id="UP000280960">
    <property type="component" value="Chromosome"/>
</dbReference>
<keyword evidence="1" id="KW-0732">Signal</keyword>
<feature type="signal peptide" evidence="1">
    <location>
        <begin position="1"/>
        <end position="26"/>
    </location>
</feature>